<dbReference type="InterPro" id="IPR052517">
    <property type="entry name" value="GlcG_carb_metab_protein"/>
</dbReference>
<dbReference type="Proteomes" id="UP000244893">
    <property type="component" value="Unassembled WGS sequence"/>
</dbReference>
<dbReference type="PANTHER" id="PTHR34309:SF1">
    <property type="entry name" value="PROTEIN GLCG"/>
    <property type="match status" value="1"/>
</dbReference>
<evidence type="ECO:0008006" key="3">
    <source>
        <dbReference type="Google" id="ProtNLM"/>
    </source>
</evidence>
<dbReference type="RefSeq" id="WP_116757029.1">
    <property type="nucleotide sequence ID" value="NZ_JBHUEX010000001.1"/>
</dbReference>
<dbReference type="InterPro" id="IPR038084">
    <property type="entry name" value="PduO/GlcC-like_sf"/>
</dbReference>
<dbReference type="OrthoDB" id="4485197at2"/>
<dbReference type="EMBL" id="QEOP01000002">
    <property type="protein sequence ID" value="PVZ94518.1"/>
    <property type="molecule type" value="Genomic_DNA"/>
</dbReference>
<reference evidence="1 2" key="1">
    <citation type="submission" date="2018-05" db="EMBL/GenBank/DDBJ databases">
        <title>Amnibacterium sp. M8JJ-5, whole genome shotgun sequence.</title>
        <authorList>
            <person name="Tuo L."/>
        </authorList>
    </citation>
    <scope>NUCLEOTIDE SEQUENCE [LARGE SCALE GENOMIC DNA]</scope>
    <source>
        <strain evidence="1 2">M8JJ-5</strain>
    </source>
</reference>
<protein>
    <recommendedName>
        <fullName evidence="3">Cobalamin adenosyltransferase</fullName>
    </recommendedName>
</protein>
<dbReference type="AlphaFoldDB" id="A0A2V1HPQ2"/>
<sequence length="143" mass="13909">MEHAPLFASHRVVTLDAALAALAAVRSEAEGAGVALGVVVVDPRGVIVASARMDGAQFVALDLAAAKAFTAAAFSAPSGAWSTSSAPGGSDWGLDGTVGGRITAMAGGVPWFVDGELIGAVGASGAAASVDTSCVEKALARLS</sequence>
<organism evidence="1 2">
    <name type="scientific">Amnibacterium flavum</name>
    <dbReference type="NCBI Taxonomy" id="2173173"/>
    <lineage>
        <taxon>Bacteria</taxon>
        <taxon>Bacillati</taxon>
        <taxon>Actinomycetota</taxon>
        <taxon>Actinomycetes</taxon>
        <taxon>Micrococcales</taxon>
        <taxon>Microbacteriaceae</taxon>
        <taxon>Amnibacterium</taxon>
    </lineage>
</organism>
<name>A0A2V1HPQ2_9MICO</name>
<keyword evidence="2" id="KW-1185">Reference proteome</keyword>
<dbReference type="InterPro" id="IPR005624">
    <property type="entry name" value="PduO/GlcC-like"/>
</dbReference>
<dbReference type="SUPFAM" id="SSF143744">
    <property type="entry name" value="GlcG-like"/>
    <property type="match status" value="1"/>
</dbReference>
<dbReference type="PANTHER" id="PTHR34309">
    <property type="entry name" value="SLR1406 PROTEIN"/>
    <property type="match status" value="1"/>
</dbReference>
<proteinExistence type="predicted"/>
<accession>A0A2V1HPQ2</accession>
<dbReference type="Pfam" id="PF03928">
    <property type="entry name" value="HbpS-like"/>
    <property type="match status" value="1"/>
</dbReference>
<evidence type="ECO:0000313" key="1">
    <source>
        <dbReference type="EMBL" id="PVZ94518.1"/>
    </source>
</evidence>
<comment type="caution">
    <text evidence="1">The sequence shown here is derived from an EMBL/GenBank/DDBJ whole genome shotgun (WGS) entry which is preliminary data.</text>
</comment>
<dbReference type="Gene3D" id="3.30.450.150">
    <property type="entry name" value="Haem-degrading domain"/>
    <property type="match status" value="1"/>
</dbReference>
<evidence type="ECO:0000313" key="2">
    <source>
        <dbReference type="Proteomes" id="UP000244893"/>
    </source>
</evidence>
<gene>
    <name evidence="1" type="ORF">DDQ50_12520</name>
</gene>